<gene>
    <name evidence="6" type="ORF">K8U61_05405</name>
</gene>
<dbReference type="RefSeq" id="WP_224121968.1">
    <property type="nucleotide sequence ID" value="NZ_JAIQZJ010000002.1"/>
</dbReference>
<dbReference type="PANTHER" id="PTHR30346:SF28">
    <property type="entry name" value="HTH-TYPE TRANSCRIPTIONAL REGULATOR CYNR"/>
    <property type="match status" value="1"/>
</dbReference>
<protein>
    <submittedName>
        <fullName evidence="6">LysR family transcriptional regulator</fullName>
    </submittedName>
</protein>
<keyword evidence="4" id="KW-0804">Transcription</keyword>
<dbReference type="InterPro" id="IPR036390">
    <property type="entry name" value="WH_DNA-bd_sf"/>
</dbReference>
<evidence type="ECO:0000313" key="6">
    <source>
        <dbReference type="EMBL" id="MBZ5737591.1"/>
    </source>
</evidence>
<dbReference type="SUPFAM" id="SSF53850">
    <property type="entry name" value="Periplasmic binding protein-like II"/>
    <property type="match status" value="1"/>
</dbReference>
<name>A0ABS7U9D3_9ACTN</name>
<dbReference type="PRINTS" id="PR00039">
    <property type="entry name" value="HTHLYSR"/>
</dbReference>
<dbReference type="InterPro" id="IPR000847">
    <property type="entry name" value="LysR_HTH_N"/>
</dbReference>
<evidence type="ECO:0000256" key="2">
    <source>
        <dbReference type="ARBA" id="ARBA00023015"/>
    </source>
</evidence>
<keyword evidence="7" id="KW-1185">Reference proteome</keyword>
<dbReference type="SUPFAM" id="SSF46785">
    <property type="entry name" value="Winged helix' DNA-binding domain"/>
    <property type="match status" value="1"/>
</dbReference>
<dbReference type="Pfam" id="PF00126">
    <property type="entry name" value="HTH_1"/>
    <property type="match status" value="1"/>
</dbReference>
<sequence length="314" mass="33962">MRIEQLEYLTAVIQHGSLRRASERLHLSQPALSEAVSKLERELGVTLLDRRRSGARISRRGRDLIPNVVEVLEAVDRLRQAAGDQAAGHRVVRVGTVSTATSTLLVPAVRELRRTHPGSEVEVVNTQQVQIDDGLRDGTLDLGLVNLLAGDDRPTDLTGTTLAQGRPVAVLPAGHALASADAVTIDDLRAEPFVAMRAGYLMHRFAHRLFEDRMPSFSTTTDGAELGKIMVAQGLGLTVLPDYSVIDDPLVRAGLITHRPLAADRTVVLLELRQRIERHTPEHVRALCAALVERAAALHRAAGTAPLPVASQGA</sequence>
<dbReference type="Gene3D" id="1.10.10.10">
    <property type="entry name" value="Winged helix-like DNA-binding domain superfamily/Winged helix DNA-binding domain"/>
    <property type="match status" value="1"/>
</dbReference>
<reference evidence="6 7" key="1">
    <citation type="submission" date="2021-09" db="EMBL/GenBank/DDBJ databases">
        <title>Whole genome sequence of Nocardioides sp. GBK3QG-3.</title>
        <authorList>
            <person name="Tuo L."/>
        </authorList>
    </citation>
    <scope>NUCLEOTIDE SEQUENCE [LARGE SCALE GENOMIC DNA]</scope>
    <source>
        <strain evidence="6 7">GBK3QG-3</strain>
    </source>
</reference>
<organism evidence="6 7">
    <name type="scientific">Nocardioides mangrovi</name>
    <dbReference type="NCBI Taxonomy" id="2874580"/>
    <lineage>
        <taxon>Bacteria</taxon>
        <taxon>Bacillati</taxon>
        <taxon>Actinomycetota</taxon>
        <taxon>Actinomycetes</taxon>
        <taxon>Propionibacteriales</taxon>
        <taxon>Nocardioidaceae</taxon>
        <taxon>Nocardioides</taxon>
    </lineage>
</organism>
<comment type="caution">
    <text evidence="6">The sequence shown here is derived from an EMBL/GenBank/DDBJ whole genome shotgun (WGS) entry which is preliminary data.</text>
</comment>
<accession>A0ABS7U9D3</accession>
<dbReference type="PANTHER" id="PTHR30346">
    <property type="entry name" value="TRANSCRIPTIONAL DUAL REGULATOR HCAR-RELATED"/>
    <property type="match status" value="1"/>
</dbReference>
<evidence type="ECO:0000313" key="7">
    <source>
        <dbReference type="Proteomes" id="UP000780875"/>
    </source>
</evidence>
<evidence type="ECO:0000256" key="4">
    <source>
        <dbReference type="ARBA" id="ARBA00023163"/>
    </source>
</evidence>
<dbReference type="EMBL" id="JAIQZJ010000002">
    <property type="protein sequence ID" value="MBZ5737591.1"/>
    <property type="molecule type" value="Genomic_DNA"/>
</dbReference>
<dbReference type="InterPro" id="IPR005119">
    <property type="entry name" value="LysR_subst-bd"/>
</dbReference>
<keyword evidence="2" id="KW-0805">Transcription regulation</keyword>
<dbReference type="Pfam" id="PF03466">
    <property type="entry name" value="LysR_substrate"/>
    <property type="match status" value="1"/>
</dbReference>
<proteinExistence type="inferred from homology"/>
<evidence type="ECO:0000259" key="5">
    <source>
        <dbReference type="PROSITE" id="PS50931"/>
    </source>
</evidence>
<dbReference type="Proteomes" id="UP000780875">
    <property type="component" value="Unassembled WGS sequence"/>
</dbReference>
<dbReference type="Gene3D" id="3.40.190.290">
    <property type="match status" value="1"/>
</dbReference>
<keyword evidence="3" id="KW-0238">DNA-binding</keyword>
<dbReference type="PROSITE" id="PS50931">
    <property type="entry name" value="HTH_LYSR"/>
    <property type="match status" value="1"/>
</dbReference>
<feature type="domain" description="HTH lysR-type" evidence="5">
    <location>
        <begin position="1"/>
        <end position="58"/>
    </location>
</feature>
<evidence type="ECO:0000256" key="1">
    <source>
        <dbReference type="ARBA" id="ARBA00009437"/>
    </source>
</evidence>
<dbReference type="CDD" id="cd05466">
    <property type="entry name" value="PBP2_LTTR_substrate"/>
    <property type="match status" value="1"/>
</dbReference>
<evidence type="ECO:0000256" key="3">
    <source>
        <dbReference type="ARBA" id="ARBA00023125"/>
    </source>
</evidence>
<dbReference type="InterPro" id="IPR036388">
    <property type="entry name" value="WH-like_DNA-bd_sf"/>
</dbReference>
<comment type="similarity">
    <text evidence="1">Belongs to the LysR transcriptional regulatory family.</text>
</comment>